<dbReference type="SUPFAM" id="SSF56349">
    <property type="entry name" value="DNA breaking-rejoining enzymes"/>
    <property type="match status" value="1"/>
</dbReference>
<dbReference type="EMBL" id="FZNK01000024">
    <property type="protein sequence ID" value="SNR77021.1"/>
    <property type="molecule type" value="Genomic_DNA"/>
</dbReference>
<evidence type="ECO:0000256" key="2">
    <source>
        <dbReference type="ARBA" id="ARBA00023172"/>
    </source>
</evidence>
<organism evidence="7 8">
    <name type="scientific">Halorubrum ezzemoulense</name>
    <name type="common">Halorubrum chaoviator</name>
    <dbReference type="NCBI Taxonomy" id="337243"/>
    <lineage>
        <taxon>Archaea</taxon>
        <taxon>Methanobacteriati</taxon>
        <taxon>Methanobacteriota</taxon>
        <taxon>Stenosarchaea group</taxon>
        <taxon>Halobacteria</taxon>
        <taxon>Halobacteriales</taxon>
        <taxon>Haloferacaceae</taxon>
        <taxon>Halorubrum</taxon>
    </lineage>
</organism>
<dbReference type="CDD" id="cd00397">
    <property type="entry name" value="DNA_BRE_C"/>
    <property type="match status" value="1"/>
</dbReference>
<dbReference type="GO" id="GO:0015074">
    <property type="term" value="P:DNA integration"/>
    <property type="evidence" value="ECO:0007669"/>
    <property type="project" value="InterPro"/>
</dbReference>
<evidence type="ECO:0008006" key="9">
    <source>
        <dbReference type="Google" id="ProtNLM"/>
    </source>
</evidence>
<feature type="domain" description="Tyr recombinase" evidence="5">
    <location>
        <begin position="169"/>
        <end position="409"/>
    </location>
</feature>
<accession>A0A238Z242</accession>
<reference evidence="8" key="1">
    <citation type="submission" date="2017-06" db="EMBL/GenBank/DDBJ databases">
        <authorList>
            <person name="Varghese N."/>
            <person name="Submissions S."/>
        </authorList>
    </citation>
    <scope>NUCLEOTIDE SEQUENCE [LARGE SCALE GENOMIC DNA]</scope>
    <source>
        <strain evidence="8">DSM 19316</strain>
    </source>
</reference>
<feature type="region of interest" description="Disordered" evidence="4">
    <location>
        <begin position="1"/>
        <end position="31"/>
    </location>
</feature>
<keyword evidence="2" id="KW-0233">DNA recombination</keyword>
<proteinExistence type="predicted"/>
<dbReference type="InterPro" id="IPR044068">
    <property type="entry name" value="CB"/>
</dbReference>
<evidence type="ECO:0000313" key="8">
    <source>
        <dbReference type="Proteomes" id="UP000198297"/>
    </source>
</evidence>
<evidence type="ECO:0000256" key="3">
    <source>
        <dbReference type="PROSITE-ProRule" id="PRU01248"/>
    </source>
</evidence>
<dbReference type="InterPro" id="IPR011010">
    <property type="entry name" value="DNA_brk_join_enz"/>
</dbReference>
<dbReference type="PROSITE" id="PS51898">
    <property type="entry name" value="TYR_RECOMBINASE"/>
    <property type="match status" value="1"/>
</dbReference>
<dbReference type="InterPro" id="IPR010998">
    <property type="entry name" value="Integrase_recombinase_N"/>
</dbReference>
<dbReference type="Gene3D" id="1.10.443.10">
    <property type="entry name" value="Intergrase catalytic core"/>
    <property type="match status" value="1"/>
</dbReference>
<dbReference type="GO" id="GO:0003677">
    <property type="term" value="F:DNA binding"/>
    <property type="evidence" value="ECO:0007669"/>
    <property type="project" value="UniProtKB-UniRule"/>
</dbReference>
<feature type="domain" description="Core-binding (CB)" evidence="6">
    <location>
        <begin position="26"/>
        <end position="131"/>
    </location>
</feature>
<dbReference type="PROSITE" id="PS51900">
    <property type="entry name" value="CB"/>
    <property type="match status" value="1"/>
</dbReference>
<sequence>MPAVGEAKSMVQPTDGPQLGDTTSETPLDEPLTDFLDAKAKTLGESEDGTTQRSGNYVQALERVVPDWIEWMNGQGVTTVEAVDSRHLARYAGHLARRVNARRASNDTDGITAATAWNYYSLVSAYLRYCQQWEYIPENPADTDRAKDEMPDRPATDSSKQQFWSTQQRETIVSYVDERAYAAIDADPQSREALTAARDRALVYVIGFSGVRGAEVLASSRDDRRTGITWGDIDTDQEVLTVLGKSQQIEKAPLTDRPVSALNRWQTLLDPPTDAWPVFPSFHLASLRDAARSQLQERDADPETIDTVTSLGTADLVDAFRERDLTPPALTTEGGRYTLKKHSQAAAVDCSDDSKAYLTLHGARRGVGEAYYDAAGFSDAQRVLRHEDPSTTSKMYAHKEAGELSDVGSDIFSADE</sequence>
<dbReference type="AlphaFoldDB" id="A0A238Z242"/>
<evidence type="ECO:0000256" key="1">
    <source>
        <dbReference type="ARBA" id="ARBA00023125"/>
    </source>
</evidence>
<dbReference type="GO" id="GO:0006310">
    <property type="term" value="P:DNA recombination"/>
    <property type="evidence" value="ECO:0007669"/>
    <property type="project" value="UniProtKB-KW"/>
</dbReference>
<evidence type="ECO:0000313" key="7">
    <source>
        <dbReference type="EMBL" id="SNR77021.1"/>
    </source>
</evidence>
<evidence type="ECO:0000256" key="4">
    <source>
        <dbReference type="SAM" id="MobiDB-lite"/>
    </source>
</evidence>
<keyword evidence="1 3" id="KW-0238">DNA-binding</keyword>
<protein>
    <recommendedName>
        <fullName evidence="9">Site-specific integrase</fullName>
    </recommendedName>
</protein>
<gene>
    <name evidence="7" type="ORF">SAMN06266787_12415</name>
</gene>
<dbReference type="Gene3D" id="1.10.150.130">
    <property type="match status" value="1"/>
</dbReference>
<name>A0A238Z242_HALEZ</name>
<feature type="compositionally biased region" description="Basic and acidic residues" evidence="4">
    <location>
        <begin position="142"/>
        <end position="155"/>
    </location>
</feature>
<evidence type="ECO:0000259" key="5">
    <source>
        <dbReference type="PROSITE" id="PS51898"/>
    </source>
</evidence>
<evidence type="ECO:0000259" key="6">
    <source>
        <dbReference type="PROSITE" id="PS51900"/>
    </source>
</evidence>
<dbReference type="InterPro" id="IPR013762">
    <property type="entry name" value="Integrase-like_cat_sf"/>
</dbReference>
<feature type="region of interest" description="Disordered" evidence="4">
    <location>
        <begin position="141"/>
        <end position="163"/>
    </location>
</feature>
<dbReference type="InterPro" id="IPR002104">
    <property type="entry name" value="Integrase_catalytic"/>
</dbReference>
<dbReference type="Proteomes" id="UP000198297">
    <property type="component" value="Unassembled WGS sequence"/>
</dbReference>